<organism evidence="1 2">
    <name type="scientific">Dolichospermum flos-aquae CCAP 1403/13F</name>
    <dbReference type="NCBI Taxonomy" id="315271"/>
    <lineage>
        <taxon>Bacteria</taxon>
        <taxon>Bacillati</taxon>
        <taxon>Cyanobacteriota</taxon>
        <taxon>Cyanophyceae</taxon>
        <taxon>Nostocales</taxon>
        <taxon>Aphanizomenonaceae</taxon>
        <taxon>Dolichospermum</taxon>
    </lineage>
</organism>
<evidence type="ECO:0000313" key="1">
    <source>
        <dbReference type="EMBL" id="QJB43186.1"/>
    </source>
</evidence>
<accession>A0A6H2BW40</accession>
<name>A0A6H2BW40_DOLFA</name>
<reference evidence="1 2" key="2">
    <citation type="submission" date="2020-04" db="EMBL/GenBank/DDBJ databases">
        <authorList>
            <person name="Fomenkov A."/>
            <person name="Anton B.P."/>
            <person name="Roberts R.J."/>
        </authorList>
    </citation>
    <scope>NUCLEOTIDE SEQUENCE [LARGE SCALE GENOMIC DNA]</scope>
    <source>
        <strain evidence="1 2">CCAP 1403/13f</strain>
    </source>
</reference>
<dbReference type="AlphaFoldDB" id="A0A6H2BW40"/>
<dbReference type="Proteomes" id="UP000502433">
    <property type="component" value="Chromosome"/>
</dbReference>
<gene>
    <name evidence="1" type="ORF">HGD76_01995</name>
</gene>
<dbReference type="KEGG" id="dfs:HGD76_01995"/>
<protein>
    <submittedName>
        <fullName evidence="1">Uncharacterized protein</fullName>
    </submittedName>
</protein>
<dbReference type="EMBL" id="CP051206">
    <property type="protein sequence ID" value="QJB43186.1"/>
    <property type="molecule type" value="Genomic_DNA"/>
</dbReference>
<evidence type="ECO:0000313" key="2">
    <source>
        <dbReference type="Proteomes" id="UP000502433"/>
    </source>
</evidence>
<sequence>MKKVQEKELKWVKSLASRRIKMYIKSQEQETAPEKFQQPFEEKLALDNRWVIMAKMIP</sequence>
<reference evidence="1 2" key="1">
    <citation type="submission" date="2020-04" db="EMBL/GenBank/DDBJ databases">
        <title>Genome-Wide Identification of 5-Methylcytosine Sites in Bacterial Genomes By High-Throughput Sequencing of MspJI Restriction Fragments.</title>
        <authorList>
            <person name="Wu V."/>
        </authorList>
    </citation>
    <scope>NUCLEOTIDE SEQUENCE [LARGE SCALE GENOMIC DNA]</scope>
    <source>
        <strain evidence="1 2">CCAP 1403/13f</strain>
    </source>
</reference>
<proteinExistence type="predicted"/>